<name>A0A645HHU6_9ZZZZ</name>
<dbReference type="AlphaFoldDB" id="A0A645HHU6"/>
<gene>
    <name evidence="1" type="ORF">SDC9_186125</name>
</gene>
<proteinExistence type="predicted"/>
<evidence type="ECO:0008006" key="2">
    <source>
        <dbReference type="Google" id="ProtNLM"/>
    </source>
</evidence>
<organism evidence="1">
    <name type="scientific">bioreactor metagenome</name>
    <dbReference type="NCBI Taxonomy" id="1076179"/>
    <lineage>
        <taxon>unclassified sequences</taxon>
        <taxon>metagenomes</taxon>
        <taxon>ecological metagenomes</taxon>
    </lineage>
</organism>
<comment type="caution">
    <text evidence="1">The sequence shown here is derived from an EMBL/GenBank/DDBJ whole genome shotgun (WGS) entry which is preliminary data.</text>
</comment>
<accession>A0A645HHU6</accession>
<evidence type="ECO:0000313" key="1">
    <source>
        <dbReference type="EMBL" id="MPN38601.1"/>
    </source>
</evidence>
<sequence>MIEKSVVKIYNLDFPQDMPDFGEGLIRSALNFAANRGAYIGKCFCTNATTILERMRFEKGGDCYTGDIPTLLGGTCCNCPIN</sequence>
<protein>
    <recommendedName>
        <fullName evidence="2">N-acetyltransferase domain-containing protein</fullName>
    </recommendedName>
</protein>
<dbReference type="EMBL" id="VSSQ01093933">
    <property type="protein sequence ID" value="MPN38601.1"/>
    <property type="molecule type" value="Genomic_DNA"/>
</dbReference>
<reference evidence="1" key="1">
    <citation type="submission" date="2019-08" db="EMBL/GenBank/DDBJ databases">
        <authorList>
            <person name="Kucharzyk K."/>
            <person name="Murdoch R.W."/>
            <person name="Higgins S."/>
            <person name="Loffler F."/>
        </authorList>
    </citation>
    <scope>NUCLEOTIDE SEQUENCE</scope>
</reference>